<evidence type="ECO:0000256" key="1">
    <source>
        <dbReference type="ARBA" id="ARBA00004613"/>
    </source>
</evidence>
<protein>
    <submittedName>
        <fullName evidence="5">Polysaccharide deacetylase family protein</fullName>
    </submittedName>
</protein>
<dbReference type="PANTHER" id="PTHR34216:SF3">
    <property type="entry name" value="POLY-BETA-1,6-N-ACETYL-D-GLUCOSAMINE N-DEACETYLASE"/>
    <property type="match status" value="1"/>
</dbReference>
<reference evidence="5 6" key="1">
    <citation type="submission" date="2018-08" db="EMBL/GenBank/DDBJ databases">
        <title>A genome reference for cultivated species of the human gut microbiota.</title>
        <authorList>
            <person name="Zou Y."/>
            <person name="Xue W."/>
            <person name="Luo G."/>
        </authorList>
    </citation>
    <scope>NUCLEOTIDE SEQUENCE [LARGE SCALE GENOMIC DNA]</scope>
    <source>
        <strain evidence="5 6">AM33-3BH</strain>
    </source>
</reference>
<dbReference type="EMBL" id="QSIO01000001">
    <property type="protein sequence ID" value="RHC95948.1"/>
    <property type="molecule type" value="Genomic_DNA"/>
</dbReference>
<sequence>MWYNKENNENGDTMSKRRVPKKIKVLLGINALLLVCIFICSFLLIKRITQPSDGNTSGTAMTRSLDEHSSSIEWTRVKKPVKLPILMYHSVHNMAESEAANANLIVDPETFESQLKALKKAGYYTLTPGEAYRILVKNEVPKGKKFVWLTFDDGVEDFYTIVYPLLKKYKMTATNNIITDFTQKEKENVLTFDQIKEMKSAGLTFESHTVNHPDLANSSLETQKNELVASKRLLDKVLDQNTSVIVYPSGRYSQVTIDQAKKADYKLGLTTKNGLASSADGLYSLKRVRILPTTTGEDLLAMIQE</sequence>
<dbReference type="GO" id="GO:0016810">
    <property type="term" value="F:hydrolase activity, acting on carbon-nitrogen (but not peptide) bonds"/>
    <property type="evidence" value="ECO:0007669"/>
    <property type="project" value="InterPro"/>
</dbReference>
<dbReference type="InterPro" id="IPR011330">
    <property type="entry name" value="Glyco_hydro/deAcase_b/a-brl"/>
</dbReference>
<keyword evidence="3" id="KW-0472">Membrane</keyword>
<accession>A0A414CLP9</accession>
<dbReference type="AlphaFoldDB" id="A0A414CLP9"/>
<dbReference type="PROSITE" id="PS51677">
    <property type="entry name" value="NODB"/>
    <property type="match status" value="1"/>
</dbReference>
<comment type="caution">
    <text evidence="5">The sequence shown here is derived from an EMBL/GenBank/DDBJ whole genome shotgun (WGS) entry which is preliminary data.</text>
</comment>
<keyword evidence="3" id="KW-1133">Transmembrane helix</keyword>
<dbReference type="InterPro" id="IPR051398">
    <property type="entry name" value="Polysacch_Deacetylase"/>
</dbReference>
<dbReference type="InterPro" id="IPR002509">
    <property type="entry name" value="NODB_dom"/>
</dbReference>
<name>A0A414CLP9_STRPA</name>
<dbReference type="Pfam" id="PF01522">
    <property type="entry name" value="Polysacc_deac_1"/>
    <property type="match status" value="1"/>
</dbReference>
<dbReference type="Gene3D" id="3.20.20.370">
    <property type="entry name" value="Glycoside hydrolase/deacetylase"/>
    <property type="match status" value="1"/>
</dbReference>
<proteinExistence type="predicted"/>
<comment type="subcellular location">
    <subcellularLocation>
        <location evidence="1">Secreted</location>
    </subcellularLocation>
</comment>
<dbReference type="GO" id="GO:0005975">
    <property type="term" value="P:carbohydrate metabolic process"/>
    <property type="evidence" value="ECO:0007669"/>
    <property type="project" value="InterPro"/>
</dbReference>
<evidence type="ECO:0000256" key="3">
    <source>
        <dbReference type="SAM" id="Phobius"/>
    </source>
</evidence>
<keyword evidence="2" id="KW-0732">Signal</keyword>
<evidence type="ECO:0000313" key="6">
    <source>
        <dbReference type="Proteomes" id="UP000285773"/>
    </source>
</evidence>
<dbReference type="SUPFAM" id="SSF88713">
    <property type="entry name" value="Glycoside hydrolase/deacetylase"/>
    <property type="match status" value="1"/>
</dbReference>
<evidence type="ECO:0000259" key="4">
    <source>
        <dbReference type="PROSITE" id="PS51677"/>
    </source>
</evidence>
<dbReference type="GO" id="GO:0005576">
    <property type="term" value="C:extracellular region"/>
    <property type="evidence" value="ECO:0007669"/>
    <property type="project" value="UniProtKB-SubCell"/>
</dbReference>
<organism evidence="5 6">
    <name type="scientific">Streptococcus parasanguinis</name>
    <dbReference type="NCBI Taxonomy" id="1318"/>
    <lineage>
        <taxon>Bacteria</taxon>
        <taxon>Bacillati</taxon>
        <taxon>Bacillota</taxon>
        <taxon>Bacilli</taxon>
        <taxon>Lactobacillales</taxon>
        <taxon>Streptococcaceae</taxon>
        <taxon>Streptococcus</taxon>
    </lineage>
</organism>
<dbReference type="PANTHER" id="PTHR34216">
    <property type="match status" value="1"/>
</dbReference>
<feature type="domain" description="NodB homology" evidence="4">
    <location>
        <begin position="145"/>
        <end position="305"/>
    </location>
</feature>
<dbReference type="Proteomes" id="UP000285773">
    <property type="component" value="Unassembled WGS sequence"/>
</dbReference>
<dbReference type="CDD" id="cd10918">
    <property type="entry name" value="CE4_NodB_like_5s_6s"/>
    <property type="match status" value="1"/>
</dbReference>
<gene>
    <name evidence="5" type="ORF">DW820_02140</name>
</gene>
<feature type="transmembrane region" description="Helical" evidence="3">
    <location>
        <begin position="25"/>
        <end position="45"/>
    </location>
</feature>
<keyword evidence="3" id="KW-0812">Transmembrane</keyword>
<evidence type="ECO:0000256" key="2">
    <source>
        <dbReference type="ARBA" id="ARBA00022729"/>
    </source>
</evidence>
<evidence type="ECO:0000313" key="5">
    <source>
        <dbReference type="EMBL" id="RHC95948.1"/>
    </source>
</evidence>